<dbReference type="SUPFAM" id="SSF53448">
    <property type="entry name" value="Nucleotide-diphospho-sugar transferases"/>
    <property type="match status" value="1"/>
</dbReference>
<organism evidence="1 2">
    <name type="scientific">Fonsecaea erecta</name>
    <dbReference type="NCBI Taxonomy" id="1367422"/>
    <lineage>
        <taxon>Eukaryota</taxon>
        <taxon>Fungi</taxon>
        <taxon>Dikarya</taxon>
        <taxon>Ascomycota</taxon>
        <taxon>Pezizomycotina</taxon>
        <taxon>Eurotiomycetes</taxon>
        <taxon>Chaetothyriomycetidae</taxon>
        <taxon>Chaetothyriales</taxon>
        <taxon>Herpotrichiellaceae</taxon>
        <taxon>Fonsecaea</taxon>
    </lineage>
</organism>
<sequence>MGSLTAPPEKSCWVTLVTKPSYLPGVIVLAHTLDRHKSNYPLLVQYTDSLGHNALGALQEEAENHDRIQLDRVPLLLPRKDQVNTGSVAERFKDTFTKLRAFEIYKLGFTRAVFLDADMAIFQNPDEIFECKLPGRDWIGANHACVCNLDRDPWAPPEWHKGNCAYTPLNHPDEVASEVNSKSRPTYHLLNSGMFLFHPSEQLWDRMLRFFNASDQLKNYQFPDQDFLAAFFREKWHPLSWKYNALKTMRYWHPRIWSDDKLVILHYIVDKPWERQVSHDGIGGHLGRDGETHQWWWKIYREWRTQRQDEQQRGTGIATVDELVDTEEPFTEKIPLPQDVGKPEDIKFLLFDCDNTLVLSEDIAFDVCSGIVNQIMEQKGIAARYSSEDLISQFVGLNFRSIMAVLQQQLGFTLDHDELRGYIKLEEDRVIENIEAKAVACPGSIETLQKLHQQGRYKLAVVSSSSVRRIKACLTKAGHDRFFHPNDIFSAADSLPFPTSKPSPAIYIHALQQLGASANECLTTEDSKSGVLAALGGKIPCLGYVGSTHTRGQKHEMADHLLVTGCTRIMWDWSEYEKLLAEINANE</sequence>
<dbReference type="InterPro" id="IPR002495">
    <property type="entry name" value="Glyco_trans_8"/>
</dbReference>
<accession>A0A178ZQC5</accession>
<dbReference type="InterPro" id="IPR036412">
    <property type="entry name" value="HAD-like_sf"/>
</dbReference>
<dbReference type="SFLD" id="SFLDG01129">
    <property type="entry name" value="C1.5:_HAD__Beta-PGM__Phosphata"/>
    <property type="match status" value="1"/>
</dbReference>
<dbReference type="AlphaFoldDB" id="A0A178ZQC5"/>
<protein>
    <submittedName>
        <fullName evidence="1">Uncharacterized protein</fullName>
    </submittedName>
</protein>
<dbReference type="OrthoDB" id="2014201at2759"/>
<dbReference type="SUPFAM" id="SSF56784">
    <property type="entry name" value="HAD-like"/>
    <property type="match status" value="1"/>
</dbReference>
<proteinExistence type="predicted"/>
<dbReference type="InterPro" id="IPR050587">
    <property type="entry name" value="GNT1/Glycosyltrans_8"/>
</dbReference>
<reference evidence="1 2" key="1">
    <citation type="submission" date="2016-04" db="EMBL/GenBank/DDBJ databases">
        <title>Draft genome of Fonsecaea erecta CBS 125763.</title>
        <authorList>
            <person name="Weiss V.A."/>
            <person name="Vicente V.A."/>
            <person name="Raittz R.T."/>
            <person name="Moreno L.F."/>
            <person name="De Souza E.M."/>
            <person name="Pedrosa F.O."/>
            <person name="Steffens M.B."/>
            <person name="Faoro H."/>
            <person name="Tadra-Sfeir M.Z."/>
            <person name="Najafzadeh M.J."/>
            <person name="Felipe M.S."/>
            <person name="Teixeira M."/>
            <person name="Sun J."/>
            <person name="Xi L."/>
            <person name="Gomes R."/>
            <person name="De Azevedo C.M."/>
            <person name="Salgado C.G."/>
            <person name="Da Silva M.B."/>
            <person name="Nascimento M.F."/>
            <person name="Queiroz-Telles F."/>
            <person name="Attili D.S."/>
            <person name="Gorbushina A."/>
        </authorList>
    </citation>
    <scope>NUCLEOTIDE SEQUENCE [LARGE SCALE GENOMIC DNA]</scope>
    <source>
        <strain evidence="1 2">CBS 125763</strain>
    </source>
</reference>
<dbReference type="InterPro" id="IPR023198">
    <property type="entry name" value="PGP-like_dom2"/>
</dbReference>
<dbReference type="EMBL" id="LVYI01000003">
    <property type="protein sequence ID" value="OAP61393.1"/>
    <property type="molecule type" value="Genomic_DNA"/>
</dbReference>
<dbReference type="GO" id="GO:0016757">
    <property type="term" value="F:glycosyltransferase activity"/>
    <property type="evidence" value="ECO:0007669"/>
    <property type="project" value="InterPro"/>
</dbReference>
<dbReference type="Pfam" id="PF01501">
    <property type="entry name" value="Glyco_transf_8"/>
    <property type="match status" value="1"/>
</dbReference>
<dbReference type="InterPro" id="IPR029044">
    <property type="entry name" value="Nucleotide-diphossugar_trans"/>
</dbReference>
<dbReference type="PANTHER" id="PTHR11183">
    <property type="entry name" value="GLYCOGENIN SUBFAMILY MEMBER"/>
    <property type="match status" value="1"/>
</dbReference>
<dbReference type="Gene3D" id="3.90.550.10">
    <property type="entry name" value="Spore Coat Polysaccharide Biosynthesis Protein SpsA, Chain A"/>
    <property type="match status" value="1"/>
</dbReference>
<dbReference type="GeneID" id="30007765"/>
<dbReference type="SFLD" id="SFLDS00003">
    <property type="entry name" value="Haloacid_Dehalogenase"/>
    <property type="match status" value="1"/>
</dbReference>
<dbReference type="Gene3D" id="3.40.50.1000">
    <property type="entry name" value="HAD superfamily/HAD-like"/>
    <property type="match status" value="1"/>
</dbReference>
<dbReference type="Proteomes" id="UP000078343">
    <property type="component" value="Unassembled WGS sequence"/>
</dbReference>
<keyword evidence="2" id="KW-1185">Reference proteome</keyword>
<dbReference type="STRING" id="1367422.A0A178ZQC5"/>
<dbReference type="Gene3D" id="1.10.150.240">
    <property type="entry name" value="Putative phosphatase, domain 2"/>
    <property type="match status" value="1"/>
</dbReference>
<comment type="caution">
    <text evidence="1">The sequence shown here is derived from an EMBL/GenBank/DDBJ whole genome shotgun (WGS) entry which is preliminary data.</text>
</comment>
<gene>
    <name evidence="1" type="ORF">AYL99_03596</name>
</gene>
<dbReference type="InterPro" id="IPR023214">
    <property type="entry name" value="HAD_sf"/>
</dbReference>
<dbReference type="Pfam" id="PF00702">
    <property type="entry name" value="Hydrolase"/>
    <property type="match status" value="1"/>
</dbReference>
<evidence type="ECO:0000313" key="2">
    <source>
        <dbReference type="Proteomes" id="UP000078343"/>
    </source>
</evidence>
<dbReference type="RefSeq" id="XP_018694760.1">
    <property type="nucleotide sequence ID" value="XM_018835110.1"/>
</dbReference>
<dbReference type="CDD" id="cd02537">
    <property type="entry name" value="GT8_Glycogenin"/>
    <property type="match status" value="1"/>
</dbReference>
<name>A0A178ZQC5_9EURO</name>
<evidence type="ECO:0000313" key="1">
    <source>
        <dbReference type="EMBL" id="OAP61393.1"/>
    </source>
</evidence>